<keyword evidence="4" id="KW-1185">Reference proteome</keyword>
<keyword evidence="3" id="KW-0808">Transferase</keyword>
<accession>A0A512DJ99</accession>
<dbReference type="EMBL" id="BJYZ01000002">
    <property type="protein sequence ID" value="GEO36552.1"/>
    <property type="molecule type" value="Genomic_DNA"/>
</dbReference>
<feature type="transmembrane region" description="Helical" evidence="1">
    <location>
        <begin position="142"/>
        <end position="161"/>
    </location>
</feature>
<protein>
    <submittedName>
        <fullName evidence="3">Acyltransferase</fullName>
    </submittedName>
</protein>
<dbReference type="GO" id="GO:0016747">
    <property type="term" value="F:acyltransferase activity, transferring groups other than amino-acyl groups"/>
    <property type="evidence" value="ECO:0007669"/>
    <property type="project" value="InterPro"/>
</dbReference>
<evidence type="ECO:0000313" key="4">
    <source>
        <dbReference type="Proteomes" id="UP000321523"/>
    </source>
</evidence>
<feature type="transmembrane region" description="Helical" evidence="1">
    <location>
        <begin position="168"/>
        <end position="188"/>
    </location>
</feature>
<dbReference type="Pfam" id="PF01757">
    <property type="entry name" value="Acyl_transf_3"/>
    <property type="match status" value="1"/>
</dbReference>
<feature type="transmembrane region" description="Helical" evidence="1">
    <location>
        <begin position="252"/>
        <end position="272"/>
    </location>
</feature>
<evidence type="ECO:0000259" key="2">
    <source>
        <dbReference type="Pfam" id="PF01757"/>
    </source>
</evidence>
<keyword evidence="1" id="KW-0812">Transmembrane</keyword>
<feature type="domain" description="Acyltransferase 3" evidence="2">
    <location>
        <begin position="5"/>
        <end position="307"/>
    </location>
</feature>
<comment type="caution">
    <text evidence="3">The sequence shown here is derived from an EMBL/GenBank/DDBJ whole genome shotgun (WGS) entry which is preliminary data.</text>
</comment>
<dbReference type="Proteomes" id="UP000321523">
    <property type="component" value="Unassembled WGS sequence"/>
</dbReference>
<feature type="transmembrane region" description="Helical" evidence="1">
    <location>
        <begin position="12"/>
        <end position="30"/>
    </location>
</feature>
<name>A0A512DJ99_9PROT</name>
<keyword evidence="3" id="KW-0012">Acyltransferase</keyword>
<proteinExistence type="predicted"/>
<feature type="transmembrane region" description="Helical" evidence="1">
    <location>
        <begin position="330"/>
        <end position="358"/>
    </location>
</feature>
<dbReference type="AlphaFoldDB" id="A0A512DJ99"/>
<dbReference type="InterPro" id="IPR002656">
    <property type="entry name" value="Acyl_transf_3_dom"/>
</dbReference>
<feature type="transmembrane region" description="Helical" evidence="1">
    <location>
        <begin position="36"/>
        <end position="56"/>
    </location>
</feature>
<dbReference type="GO" id="GO:0016020">
    <property type="term" value="C:membrane"/>
    <property type="evidence" value="ECO:0007669"/>
    <property type="project" value="TreeGrafter"/>
</dbReference>
<reference evidence="3 4" key="1">
    <citation type="submission" date="2019-07" db="EMBL/GenBank/DDBJ databases">
        <title>Whole genome shotgun sequence of Skermanella aerolata NBRC 106429.</title>
        <authorList>
            <person name="Hosoyama A."/>
            <person name="Uohara A."/>
            <person name="Ohji S."/>
            <person name="Ichikawa N."/>
        </authorList>
    </citation>
    <scope>NUCLEOTIDE SEQUENCE [LARGE SCALE GENOMIC DNA]</scope>
    <source>
        <strain evidence="3 4">NBRC 106429</strain>
    </source>
</reference>
<dbReference type="GO" id="GO:0000271">
    <property type="term" value="P:polysaccharide biosynthetic process"/>
    <property type="evidence" value="ECO:0007669"/>
    <property type="project" value="TreeGrafter"/>
</dbReference>
<evidence type="ECO:0000313" key="3">
    <source>
        <dbReference type="EMBL" id="GEO36552.1"/>
    </source>
</evidence>
<feature type="transmembrane region" description="Helical" evidence="1">
    <location>
        <begin position="225"/>
        <end position="246"/>
    </location>
</feature>
<sequence length="389" mass="43254">MRFHTLDSWRGICALLVAVMHLPVLSHFYAEPFFRNSYLFVDFFFVLSGFVITFSYGGKIVDWRSAGTFMVRRIGRIWPLHMVMLFLFFDLELVKFVMNGWYGGAHQVPFTGETSPEALLTNTLLIHAAGIHDVNTWNKASWSISAEFVVYAGFALTLIAFRSRATLALALLAAVGAVVLLDFSPHYMDTQQEFGVLRCLFGFAVGHLVYRLYRHTAAGADGGPRFGTMVEAAALVLVAIFVSRAGRGPVTMFAPLLFGVVVYIFACADGFFTKLLSTRFFRRLGELSFSIYMIHLFGVEMLMKVANVMEKVTGWTIKAPHVPGGDQTEILVFGGLWAMDALTLVYLAIVVVISGVTYRMIEKPGQRLFNTGLLALQGQTEKGVRPLAH</sequence>
<keyword evidence="1" id="KW-1133">Transmembrane helix</keyword>
<gene>
    <name evidence="3" type="ORF">SAE02_07000</name>
</gene>
<feature type="transmembrane region" description="Helical" evidence="1">
    <location>
        <begin position="284"/>
        <end position="303"/>
    </location>
</feature>
<dbReference type="InterPro" id="IPR050879">
    <property type="entry name" value="Acyltransferase_3"/>
</dbReference>
<evidence type="ECO:0000256" key="1">
    <source>
        <dbReference type="SAM" id="Phobius"/>
    </source>
</evidence>
<feature type="transmembrane region" description="Helical" evidence="1">
    <location>
        <begin position="194"/>
        <end position="213"/>
    </location>
</feature>
<keyword evidence="1" id="KW-0472">Membrane</keyword>
<feature type="transmembrane region" description="Helical" evidence="1">
    <location>
        <begin position="77"/>
        <end position="98"/>
    </location>
</feature>
<dbReference type="PANTHER" id="PTHR23028">
    <property type="entry name" value="ACETYLTRANSFERASE"/>
    <property type="match status" value="1"/>
</dbReference>
<dbReference type="PANTHER" id="PTHR23028:SF131">
    <property type="entry name" value="BLR2367 PROTEIN"/>
    <property type="match status" value="1"/>
</dbReference>
<organism evidence="3 4">
    <name type="scientific">Skermanella aerolata</name>
    <dbReference type="NCBI Taxonomy" id="393310"/>
    <lineage>
        <taxon>Bacteria</taxon>
        <taxon>Pseudomonadati</taxon>
        <taxon>Pseudomonadota</taxon>
        <taxon>Alphaproteobacteria</taxon>
        <taxon>Rhodospirillales</taxon>
        <taxon>Azospirillaceae</taxon>
        <taxon>Skermanella</taxon>
    </lineage>
</organism>